<dbReference type="STRING" id="1531966.A0A0A1TI81"/>
<gene>
    <name evidence="6" type="ORF">VHEMI06078</name>
</gene>
<reference evidence="6 7" key="1">
    <citation type="journal article" date="2015" name="Genome Announc.">
        <title>Draft Genome Sequence and Gene Annotation of the Entomopathogenic Fungus Verticillium hemipterigenum.</title>
        <authorList>
            <person name="Horn F."/>
            <person name="Habel A."/>
            <person name="Scharf D.H."/>
            <person name="Dworschak J."/>
            <person name="Brakhage A.A."/>
            <person name="Guthke R."/>
            <person name="Hertweck C."/>
            <person name="Linde J."/>
        </authorList>
    </citation>
    <scope>NUCLEOTIDE SEQUENCE [LARGE SCALE GENOMIC DNA]</scope>
</reference>
<dbReference type="AlphaFoldDB" id="A0A0A1TI81"/>
<dbReference type="EMBL" id="CDHN01000003">
    <property type="protein sequence ID" value="CEJ90285.1"/>
    <property type="molecule type" value="Genomic_DNA"/>
</dbReference>
<evidence type="ECO:0000259" key="5">
    <source>
        <dbReference type="PROSITE" id="PS51767"/>
    </source>
</evidence>
<keyword evidence="7" id="KW-1185">Reference proteome</keyword>
<dbReference type="Gene3D" id="2.40.70.10">
    <property type="entry name" value="Acid Proteases"/>
    <property type="match status" value="2"/>
</dbReference>
<name>A0A0A1TI81_9HYPO</name>
<evidence type="ECO:0000256" key="1">
    <source>
        <dbReference type="ARBA" id="ARBA00007447"/>
    </source>
</evidence>
<feature type="transmembrane region" description="Helical" evidence="4">
    <location>
        <begin position="121"/>
        <end position="147"/>
    </location>
</feature>
<feature type="active site" evidence="2">
    <location>
        <position position="397"/>
    </location>
</feature>
<dbReference type="SUPFAM" id="SSF50630">
    <property type="entry name" value="Acid proteases"/>
    <property type="match status" value="1"/>
</dbReference>
<sequence>MFLVEAVRYLLRRDASLGSGLLRVTTGPLAARPASWWLLDLLALAKMAAERCPLLVAEEVRAMHDAPRCATAMCSRSNLRSLVCSPVAGYKGRWAPGCNHGPIPFCFEFSNSLLYQDTLTIFVFFFPLLSIMKFLVSVTAFAATAAAGTISMPKARSSGSEGNSHSLSAYPAEWVGPRLLINTTFGTPPQTVPLAIDTGSSDLWTNIVGGQCPGKVACPQWAVKQSTSFKRLTKSELDGNDTFAINYSGAAYSVGGTMGKDTVGVAGITIKDQMMGLAVTNNGFAYGFLGLGFNTTVSTRFRKKPATFPTVLDNMVTQGSINRRAFSLFLNGTSNIGTILFGGIDSDKYYDNLASLPMVIDPLFPRLPIDYNVELTGVGSPNITGLKLSKTAVVLVDSGSPQVRLPVELLPPIYKHFNVLNKNTSADIGNFVDCAEASKYENDFLEFAFKGKTIRVPGSALFKDIYDAPGITSEKSVRAKLGSDVASWKRVCLFGISFPIPGTSFLLGDPVLRYAYTVFDQDTKTISMAQANLNSRKENVVEIPKTGSIPKVKGVSSGAVSGLVQAPIAMMILGTVVALFA</sequence>
<dbReference type="InterPro" id="IPR001461">
    <property type="entry name" value="Aspartic_peptidase_A1"/>
</dbReference>
<evidence type="ECO:0000256" key="3">
    <source>
        <dbReference type="PIRSR" id="PIRSR601461-2"/>
    </source>
</evidence>
<dbReference type="HOGENOM" id="CLU_013253_9_3_1"/>
<dbReference type="InterPro" id="IPR033121">
    <property type="entry name" value="PEPTIDASE_A1"/>
</dbReference>
<keyword evidence="4" id="KW-0472">Membrane</keyword>
<keyword evidence="4" id="KW-1133">Transmembrane helix</keyword>
<dbReference type="OrthoDB" id="771136at2759"/>
<dbReference type="PRINTS" id="PR00792">
    <property type="entry name" value="PEPSIN"/>
</dbReference>
<evidence type="ECO:0000256" key="2">
    <source>
        <dbReference type="PIRSR" id="PIRSR601461-1"/>
    </source>
</evidence>
<dbReference type="GO" id="GO:0006508">
    <property type="term" value="P:proteolysis"/>
    <property type="evidence" value="ECO:0007669"/>
    <property type="project" value="InterPro"/>
</dbReference>
<keyword evidence="3" id="KW-1015">Disulfide bond</keyword>
<dbReference type="PROSITE" id="PS51767">
    <property type="entry name" value="PEPTIDASE_A1"/>
    <property type="match status" value="1"/>
</dbReference>
<feature type="disulfide bond" evidence="3">
    <location>
        <begin position="434"/>
        <end position="492"/>
    </location>
</feature>
<protein>
    <recommendedName>
        <fullName evidence="5">Peptidase A1 domain-containing protein</fullName>
    </recommendedName>
</protein>
<evidence type="ECO:0000313" key="7">
    <source>
        <dbReference type="Proteomes" id="UP000039046"/>
    </source>
</evidence>
<dbReference type="PANTHER" id="PTHR47966:SF65">
    <property type="entry name" value="ASPARTIC-TYPE ENDOPEPTIDASE"/>
    <property type="match status" value="1"/>
</dbReference>
<dbReference type="Pfam" id="PF00026">
    <property type="entry name" value="Asp"/>
    <property type="match status" value="1"/>
</dbReference>
<feature type="transmembrane region" description="Helical" evidence="4">
    <location>
        <begin position="559"/>
        <end position="580"/>
    </location>
</feature>
<organism evidence="6 7">
    <name type="scientific">[Torrubiella] hemipterigena</name>
    <dbReference type="NCBI Taxonomy" id="1531966"/>
    <lineage>
        <taxon>Eukaryota</taxon>
        <taxon>Fungi</taxon>
        <taxon>Dikarya</taxon>
        <taxon>Ascomycota</taxon>
        <taxon>Pezizomycotina</taxon>
        <taxon>Sordariomycetes</taxon>
        <taxon>Hypocreomycetidae</taxon>
        <taxon>Hypocreales</taxon>
        <taxon>Clavicipitaceae</taxon>
        <taxon>Clavicipitaceae incertae sedis</taxon>
        <taxon>'Torrubiella' clade</taxon>
    </lineage>
</organism>
<evidence type="ECO:0000313" key="6">
    <source>
        <dbReference type="EMBL" id="CEJ90285.1"/>
    </source>
</evidence>
<accession>A0A0A1TI81</accession>
<proteinExistence type="inferred from homology"/>
<dbReference type="PANTHER" id="PTHR47966">
    <property type="entry name" value="BETA-SITE APP-CLEAVING ENZYME, ISOFORM A-RELATED"/>
    <property type="match status" value="1"/>
</dbReference>
<feature type="domain" description="Peptidase A1" evidence="5">
    <location>
        <begin position="179"/>
        <end position="529"/>
    </location>
</feature>
<evidence type="ECO:0000256" key="4">
    <source>
        <dbReference type="SAM" id="Phobius"/>
    </source>
</evidence>
<keyword evidence="4" id="KW-0812">Transmembrane</keyword>
<feature type="active site" evidence="2">
    <location>
        <position position="197"/>
    </location>
</feature>
<dbReference type="InterPro" id="IPR021109">
    <property type="entry name" value="Peptidase_aspartic_dom_sf"/>
</dbReference>
<dbReference type="GO" id="GO:0004190">
    <property type="term" value="F:aspartic-type endopeptidase activity"/>
    <property type="evidence" value="ECO:0007669"/>
    <property type="project" value="InterPro"/>
</dbReference>
<comment type="similarity">
    <text evidence="1">Belongs to the peptidase A1 family.</text>
</comment>
<dbReference type="Proteomes" id="UP000039046">
    <property type="component" value="Unassembled WGS sequence"/>
</dbReference>